<reference evidence="3" key="2">
    <citation type="submission" date="2018-05" db="EMBL/GenBank/DDBJ databases">
        <title>OmerRS3 (Oryza meridionalis Reference Sequence Version 3).</title>
        <authorList>
            <person name="Zhang J."/>
            <person name="Kudrna D."/>
            <person name="Lee S."/>
            <person name="Talag J."/>
            <person name="Welchert J."/>
            <person name="Wing R.A."/>
        </authorList>
    </citation>
    <scope>NUCLEOTIDE SEQUENCE [LARGE SCALE GENOMIC DNA]</scope>
    <source>
        <strain evidence="3">cv. OR44</strain>
    </source>
</reference>
<dbReference type="STRING" id="40149.A0A0E0CYW7"/>
<keyword evidence="1" id="KW-0175">Coiled coil</keyword>
<evidence type="ECO:0000256" key="1">
    <source>
        <dbReference type="SAM" id="Coils"/>
    </source>
</evidence>
<feature type="region of interest" description="Disordered" evidence="2">
    <location>
        <begin position="70"/>
        <end position="94"/>
    </location>
</feature>
<name>A0A0E0CYW7_9ORYZ</name>
<evidence type="ECO:0000256" key="2">
    <source>
        <dbReference type="SAM" id="MobiDB-lite"/>
    </source>
</evidence>
<feature type="compositionally biased region" description="Low complexity" evidence="2">
    <location>
        <begin position="82"/>
        <end position="94"/>
    </location>
</feature>
<feature type="compositionally biased region" description="Basic and acidic residues" evidence="2">
    <location>
        <begin position="670"/>
        <end position="680"/>
    </location>
</feature>
<feature type="region of interest" description="Disordered" evidence="2">
    <location>
        <begin position="1"/>
        <end position="31"/>
    </location>
</feature>
<dbReference type="PANTHER" id="PTHR34121:SF2">
    <property type="entry name" value="EXPRESSED PROTEIN"/>
    <property type="match status" value="1"/>
</dbReference>
<feature type="compositionally biased region" description="Polar residues" evidence="2">
    <location>
        <begin position="637"/>
        <end position="648"/>
    </location>
</feature>
<evidence type="ECO:0000313" key="3">
    <source>
        <dbReference type="EnsemblPlants" id="OMERI03G11970.2"/>
    </source>
</evidence>
<keyword evidence="4" id="KW-1185">Reference proteome</keyword>
<feature type="region of interest" description="Disordered" evidence="2">
    <location>
        <begin position="634"/>
        <end position="680"/>
    </location>
</feature>
<dbReference type="AlphaFoldDB" id="A0A0E0CYW7"/>
<dbReference type="Gramene" id="OMERI03G11970.2">
    <property type="protein sequence ID" value="OMERI03G11970.2"/>
    <property type="gene ID" value="OMERI03G11970"/>
</dbReference>
<dbReference type="PANTHER" id="PTHR34121">
    <property type="entry name" value="MYOSIN-11"/>
    <property type="match status" value="1"/>
</dbReference>
<proteinExistence type="predicted"/>
<organism evidence="3">
    <name type="scientific">Oryza meridionalis</name>
    <dbReference type="NCBI Taxonomy" id="40149"/>
    <lineage>
        <taxon>Eukaryota</taxon>
        <taxon>Viridiplantae</taxon>
        <taxon>Streptophyta</taxon>
        <taxon>Embryophyta</taxon>
        <taxon>Tracheophyta</taxon>
        <taxon>Spermatophyta</taxon>
        <taxon>Magnoliopsida</taxon>
        <taxon>Liliopsida</taxon>
        <taxon>Poales</taxon>
        <taxon>Poaceae</taxon>
        <taxon>BOP clade</taxon>
        <taxon>Oryzoideae</taxon>
        <taxon>Oryzeae</taxon>
        <taxon>Oryzinae</taxon>
        <taxon>Oryza</taxon>
    </lineage>
</organism>
<feature type="coiled-coil region" evidence="1">
    <location>
        <begin position="364"/>
        <end position="400"/>
    </location>
</feature>
<protein>
    <submittedName>
        <fullName evidence="3">Uncharacterized protein</fullName>
    </submittedName>
</protein>
<accession>A0A0E0CYW7</accession>
<reference evidence="3" key="1">
    <citation type="submission" date="2015-04" db="UniProtKB">
        <authorList>
            <consortium name="EnsemblPlants"/>
        </authorList>
    </citation>
    <scope>IDENTIFICATION</scope>
</reference>
<evidence type="ECO:0000313" key="4">
    <source>
        <dbReference type="Proteomes" id="UP000008021"/>
    </source>
</evidence>
<dbReference type="Proteomes" id="UP000008021">
    <property type="component" value="Chromosome 3"/>
</dbReference>
<dbReference type="EnsemblPlants" id="OMERI03G11970.2">
    <property type="protein sequence ID" value="OMERI03G11970.2"/>
    <property type="gene ID" value="OMERI03G11970"/>
</dbReference>
<sequence>MGGELISGKNHKKAGNALRWAKTEAPRPHHGNIFATKSREIRANRNGGERAGAFVGRAGVRANAFPASARLLPPHSQPARVPSSPSSSSSSSLDSYLSFPRAGAPLSRCEGEEAVAEAEAEVEIDLLAMSWLRNAVHRAVEASGGPLLTRTVRSSLGTVVHHAGQAVAGGARLINDRIGSRSYKSMRLTAKRLEDAALSYRGEDRVQLLRRWLVMLRETQRAAAAEKEAKRAGHPDQHLPVLDLYMDYETGAEPMNFIHVFLYSQALECLVLSMIMEFPTEEEASLLSEAKRAELLQFAQCAISGLKINPEISRLDDEILQLQQRINGMDALRSNSTSRRSKASQTVAEGFRTAVNEIRLCSRMEELVNKLKVLSESLANSAAKAERRIMENRLQKEESLIFRVTKTNEVSVTEKVNNILNAAVMKLKKTREERDQFDEASNQIVLHLKAKEEELSRSIASCKVESSTVGAWIVFLEDTWKLQSLYEELRKKQANDELDKCATCFAKLINHHLYARVEELSTCIDSIKTFVDNLKIFDNRSVSAEDGNNGSSKQSNPRKYLEEEYLEAEKKVVAAFSLVDNIRAIYLSNQDYQARRDDPDVKKLFANIDKLRVEFESVPRPLLQIEIKEREERAKQSRSLQAARSSGQAGHESPIPAQLRTRLPSESDSELAKSDPEYREYSADDISGWEFDDLEDDGARLSVKSI</sequence>